<feature type="compositionally biased region" description="Polar residues" evidence="1">
    <location>
        <begin position="1334"/>
        <end position="1343"/>
    </location>
</feature>
<feature type="compositionally biased region" description="Basic and acidic residues" evidence="1">
    <location>
        <begin position="203"/>
        <end position="219"/>
    </location>
</feature>
<feature type="region of interest" description="Disordered" evidence="1">
    <location>
        <begin position="889"/>
        <end position="915"/>
    </location>
</feature>
<feature type="compositionally biased region" description="Polar residues" evidence="1">
    <location>
        <begin position="982"/>
        <end position="991"/>
    </location>
</feature>
<keyword evidence="3" id="KW-1185">Reference proteome</keyword>
<feature type="compositionally biased region" description="Basic and acidic residues" evidence="1">
    <location>
        <begin position="1365"/>
        <end position="1416"/>
    </location>
</feature>
<protein>
    <submittedName>
        <fullName evidence="2">Uncharacterized protein</fullName>
    </submittedName>
</protein>
<comment type="caution">
    <text evidence="2">The sequence shown here is derived from an EMBL/GenBank/DDBJ whole genome shotgun (WGS) entry which is preliminary data.</text>
</comment>
<organism evidence="2 3">
    <name type="scientific">Aldrovandia affinis</name>
    <dbReference type="NCBI Taxonomy" id="143900"/>
    <lineage>
        <taxon>Eukaryota</taxon>
        <taxon>Metazoa</taxon>
        <taxon>Chordata</taxon>
        <taxon>Craniata</taxon>
        <taxon>Vertebrata</taxon>
        <taxon>Euteleostomi</taxon>
        <taxon>Actinopterygii</taxon>
        <taxon>Neopterygii</taxon>
        <taxon>Teleostei</taxon>
        <taxon>Notacanthiformes</taxon>
        <taxon>Halosauridae</taxon>
        <taxon>Aldrovandia</taxon>
    </lineage>
</organism>
<feature type="compositionally biased region" description="Basic and acidic residues" evidence="1">
    <location>
        <begin position="532"/>
        <end position="541"/>
    </location>
</feature>
<feature type="region of interest" description="Disordered" evidence="1">
    <location>
        <begin position="494"/>
        <end position="691"/>
    </location>
</feature>
<feature type="compositionally biased region" description="Basic and acidic residues" evidence="1">
    <location>
        <begin position="617"/>
        <end position="631"/>
    </location>
</feature>
<feature type="compositionally biased region" description="Basic and acidic residues" evidence="1">
    <location>
        <begin position="414"/>
        <end position="425"/>
    </location>
</feature>
<feature type="compositionally biased region" description="Low complexity" evidence="1">
    <location>
        <begin position="1443"/>
        <end position="1465"/>
    </location>
</feature>
<evidence type="ECO:0000313" key="3">
    <source>
        <dbReference type="Proteomes" id="UP001221898"/>
    </source>
</evidence>
<feature type="region of interest" description="Disordered" evidence="1">
    <location>
        <begin position="1092"/>
        <end position="1118"/>
    </location>
</feature>
<feature type="compositionally biased region" description="Polar residues" evidence="1">
    <location>
        <begin position="1092"/>
        <end position="1105"/>
    </location>
</feature>
<feature type="compositionally biased region" description="Basic and acidic residues" evidence="1">
    <location>
        <begin position="318"/>
        <end position="331"/>
    </location>
</feature>
<feature type="compositionally biased region" description="Basic and acidic residues" evidence="1">
    <location>
        <begin position="73"/>
        <end position="87"/>
    </location>
</feature>
<feature type="region of interest" description="Disordered" evidence="1">
    <location>
        <begin position="747"/>
        <end position="770"/>
    </location>
</feature>
<feature type="compositionally biased region" description="Polar residues" evidence="1">
    <location>
        <begin position="570"/>
        <end position="586"/>
    </location>
</feature>
<feature type="compositionally biased region" description="Basic and acidic residues" evidence="1">
    <location>
        <begin position="510"/>
        <end position="521"/>
    </location>
</feature>
<feature type="region of interest" description="Disordered" evidence="1">
    <location>
        <begin position="836"/>
        <end position="862"/>
    </location>
</feature>
<dbReference type="Proteomes" id="UP001221898">
    <property type="component" value="Unassembled WGS sequence"/>
</dbReference>
<feature type="compositionally biased region" description="Polar residues" evidence="1">
    <location>
        <begin position="1234"/>
        <end position="1270"/>
    </location>
</feature>
<feature type="region of interest" description="Disordered" evidence="1">
    <location>
        <begin position="411"/>
        <end position="444"/>
    </location>
</feature>
<feature type="region of interest" description="Disordered" evidence="1">
    <location>
        <begin position="972"/>
        <end position="1000"/>
    </location>
</feature>
<name>A0AAD7TBT4_9TELE</name>
<proteinExistence type="predicted"/>
<feature type="region of interest" description="Disordered" evidence="1">
    <location>
        <begin position="1301"/>
        <end position="1497"/>
    </location>
</feature>
<feature type="region of interest" description="Disordered" evidence="1">
    <location>
        <begin position="783"/>
        <end position="807"/>
    </location>
</feature>
<gene>
    <name evidence="2" type="ORF">AAFF_G00137750</name>
</gene>
<feature type="region of interest" description="Disordered" evidence="1">
    <location>
        <begin position="158"/>
        <end position="358"/>
    </location>
</feature>
<feature type="compositionally biased region" description="Polar residues" evidence="1">
    <location>
        <begin position="1"/>
        <end position="19"/>
    </location>
</feature>
<evidence type="ECO:0000256" key="1">
    <source>
        <dbReference type="SAM" id="MobiDB-lite"/>
    </source>
</evidence>
<accession>A0AAD7TBT4</accession>
<evidence type="ECO:0000313" key="2">
    <source>
        <dbReference type="EMBL" id="KAJ8418066.1"/>
    </source>
</evidence>
<feature type="region of interest" description="Disordered" evidence="1">
    <location>
        <begin position="1161"/>
        <end position="1282"/>
    </location>
</feature>
<dbReference type="EMBL" id="JAINUG010000002">
    <property type="protein sequence ID" value="KAJ8418066.1"/>
    <property type="molecule type" value="Genomic_DNA"/>
</dbReference>
<feature type="compositionally biased region" description="Pro residues" evidence="1">
    <location>
        <begin position="187"/>
        <end position="198"/>
    </location>
</feature>
<feature type="compositionally biased region" description="Polar residues" evidence="1">
    <location>
        <begin position="432"/>
        <end position="444"/>
    </location>
</feature>
<feature type="region of interest" description="Disordered" evidence="1">
    <location>
        <begin position="1"/>
        <end position="100"/>
    </location>
</feature>
<reference evidence="2" key="1">
    <citation type="journal article" date="2023" name="Science">
        <title>Genome structures resolve the early diversification of teleost fishes.</title>
        <authorList>
            <person name="Parey E."/>
            <person name="Louis A."/>
            <person name="Montfort J."/>
            <person name="Bouchez O."/>
            <person name="Roques C."/>
            <person name="Iampietro C."/>
            <person name="Lluch J."/>
            <person name="Castinel A."/>
            <person name="Donnadieu C."/>
            <person name="Desvignes T."/>
            <person name="Floi Bucao C."/>
            <person name="Jouanno E."/>
            <person name="Wen M."/>
            <person name="Mejri S."/>
            <person name="Dirks R."/>
            <person name="Jansen H."/>
            <person name="Henkel C."/>
            <person name="Chen W.J."/>
            <person name="Zahm M."/>
            <person name="Cabau C."/>
            <person name="Klopp C."/>
            <person name="Thompson A.W."/>
            <person name="Robinson-Rechavi M."/>
            <person name="Braasch I."/>
            <person name="Lecointre G."/>
            <person name="Bobe J."/>
            <person name="Postlethwait J.H."/>
            <person name="Berthelot C."/>
            <person name="Roest Crollius H."/>
            <person name="Guiguen Y."/>
        </authorList>
    </citation>
    <scope>NUCLEOTIDE SEQUENCE</scope>
    <source>
        <strain evidence="2">NC1722</strain>
    </source>
</reference>
<sequence>MGSESSSVEAPPQGGTSENVVLFPPQQDVKPERLFISAGATAHTESQTGEKRDSKTNNGSVLAVPPAAQPDQDILRAREEEERRKKEEEEELLFPDELLPNTDLSTELDLWGASLSTKVSEGEMKSEQVTLGSSASPLLAGLQHYTEASPPVVGIVKSPALDASSCGGDPHIRGRPPSRQPLSEFPPDTPPDTPPPQSPSMLIDRELKEAFWECAEHMPDIGPAGEIDKCLSVPLPQDSEDSDEEVLKRKNVKGGPASIKSPPLPPSQTALTEQDRVEHDGGGTQTSKTPSAWQEGPKQPPADSRTGGPHDPVTQPETPHRNHPTTEEARNYKNAPATSVKAMVIDPRPSTEGVSLARGVGADAHTDRENAHAGSHGCIGEESALEEASAGASAVLPLTTPTMPEMIECEGEEERVAEAAAREGDGAEEIAQPQSPATADPESTVTVALQDLSLISAANVCSPALRGKVASGSHGTSGSETPAGCCVRISYNSEESGGKAGEGLQSHSPGTERERTDDHTDAFPTPGLPGRDCQEKREPVNKIDSGLHTAHIEEKPESGESVLSREGQDSIITAPQTQETAGSQASPVGVETAGDCRDLEKALPGSSSTHFAPSHPLIDRQKPPADSHSQKDPLSCCPATQKEPRSVVNSESPQAIAVPAEPSEPSKTCTEETVAQPGGFPANMRDSVRGRSELEKRVAAKKEEVMRAAGIASPIPLGSCSSLPPLMVHERLRHPVTECSSKLQEFSTVQRQEAPSRPVLGLVTPARGPEQGVPLQLAQQSCEEVQGNRKTELGGGAATGQEDVSGQAKKLSGQLTSVGGENKKALDTLKAETEGDKSNGFKLLPIGECQNPDPTEIGHKESQMAKVKEEDERLSEVVGGDFKGGLLSVATKAGPRTTAEDSGRSGGDNKLQENKPLMSLGLDDSAEIISETDSARIEEKPLCLPASESPATPAAPFTNATATASPKILPPAQPECTETPEKNTVTGTKAPTSGLGALDPTLPDVDSDIRPHPVIRPPIPLLSHLELTVDCDVTTAEEREPSNALTSATQAAKQGVKCDPFEEDKKKYSVNSQGVLVLQGDYISVSATPLNGDISTGSRPNQESLASAPEETLKSETPQKGITLTTLSQPPAHVPDSTIEAAAERILKPEVAVILAPFSDTQRGNGATEREQKYQAEDGDACSSHIPGDTSPSPPPLGTLSSCREAIQTGGHQEKPVPGNSLIESTTEKKHASDTGSQAANSAPWTEENSSSEPLNSAPGSVNKPLTSLITGCDPSAKPLIMQPCDATPLIAQPDIVTEPTKATLLDTMEKIHPVPPPSSEPSYAAPSLKLESLNAQENSKSESIAARPEFRADLPTDQPPCTQTEERQGEIEQKQEDIGAKQGDDEKQVKMEHKLDKMEEKQGDTEQKSGKKSQSDFRSVSADAGSSKEVANQSTELSRGELLSSDQSQSSAAAIAACSPALSQSDLVPPSKTEQQRPELGLSYTTEGGLWSPGAL</sequence>